<dbReference type="EMBL" id="MK110677">
    <property type="protein sequence ID" value="QBG64928.1"/>
    <property type="molecule type" value="Genomic_DNA"/>
</dbReference>
<dbReference type="NCBIfam" id="TIGR01972">
    <property type="entry name" value="NDH_I_M"/>
    <property type="match status" value="1"/>
</dbReference>
<keyword evidence="7" id="KW-0249">Electron transport</keyword>
<dbReference type="GO" id="GO:0008137">
    <property type="term" value="F:NADH dehydrogenase (ubiquinone) activity"/>
    <property type="evidence" value="ECO:0007669"/>
    <property type="project" value="UniProtKB-UniRule"/>
</dbReference>
<keyword evidence="6 7" id="KW-0472">Membrane</keyword>
<proteinExistence type="inferred from homology"/>
<feature type="transmembrane region" description="Helical" evidence="7">
    <location>
        <begin position="400"/>
        <end position="422"/>
    </location>
</feature>
<keyword evidence="5 7" id="KW-1133">Transmembrane helix</keyword>
<feature type="transmembrane region" description="Helical" evidence="7">
    <location>
        <begin position="323"/>
        <end position="345"/>
    </location>
</feature>
<feature type="transmembrane region" description="Helical" evidence="7">
    <location>
        <begin position="71"/>
        <end position="95"/>
    </location>
</feature>
<gene>
    <name evidence="9" type="primary">nad4</name>
</gene>
<dbReference type="GO" id="GO:0003954">
    <property type="term" value="F:NADH dehydrogenase activity"/>
    <property type="evidence" value="ECO:0007669"/>
    <property type="project" value="TreeGrafter"/>
</dbReference>
<evidence type="ECO:0000313" key="10">
    <source>
        <dbReference type="EMBL" id="QBG64928.1"/>
    </source>
</evidence>
<evidence type="ECO:0000313" key="9">
    <source>
        <dbReference type="EMBL" id="QBG64889.1"/>
    </source>
</evidence>
<comment type="function">
    <text evidence="1">Core subunit of the mitochondrial membrane respiratory chain NADH dehydrogenase (Complex I) that is believed to belong to the minimal assembly required for catalysis. Complex I functions in the transfer of electrons from NADH to the respiratory chain. The immediate electron acceptor for the enzyme is believed to be ubiquinone.</text>
</comment>
<dbReference type="EC" id="7.1.1.2" evidence="7"/>
<organism evidence="9">
    <name type="scientific">Cordyceps cicadae</name>
    <dbReference type="NCBI Taxonomy" id="218633"/>
    <lineage>
        <taxon>Eukaryota</taxon>
        <taxon>Fungi</taxon>
        <taxon>Dikarya</taxon>
        <taxon>Ascomycota</taxon>
        <taxon>Pezizomycotina</taxon>
        <taxon>Sordariomycetes</taxon>
        <taxon>Hypocreomycetidae</taxon>
        <taxon>Hypocreales</taxon>
        <taxon>Cordycipitaceae</taxon>
        <taxon>Cordyceps</taxon>
    </lineage>
</organism>
<keyword evidence="7 9" id="KW-0496">Mitochondrion</keyword>
<dbReference type="GO" id="GO:0042773">
    <property type="term" value="P:ATP synthesis coupled electron transport"/>
    <property type="evidence" value="ECO:0007669"/>
    <property type="project" value="InterPro"/>
</dbReference>
<feature type="transmembrane region" description="Helical" evidence="7">
    <location>
        <begin position="107"/>
        <end position="126"/>
    </location>
</feature>
<evidence type="ECO:0000256" key="5">
    <source>
        <dbReference type="ARBA" id="ARBA00022989"/>
    </source>
</evidence>
<feature type="transmembrane region" description="Helical" evidence="7">
    <location>
        <begin position="28"/>
        <end position="50"/>
    </location>
</feature>
<dbReference type="GO" id="GO:0015990">
    <property type="term" value="P:electron transport coupled proton transport"/>
    <property type="evidence" value="ECO:0007669"/>
    <property type="project" value="TreeGrafter"/>
</dbReference>
<keyword evidence="7" id="KW-0679">Respiratory chain</keyword>
<comment type="function">
    <text evidence="7">Core subunit of the mitochondrial membrane respiratory chain NADH dehydrogenase (Complex I) which catalyzes electron transfer from NADH through the respiratory chain, using ubiquinone as an electron acceptor. Essential for the catalytic activity and assembly of complex I.</text>
</comment>
<feature type="transmembrane region" description="Helical" evidence="7">
    <location>
        <begin position="234"/>
        <end position="253"/>
    </location>
</feature>
<evidence type="ECO:0000256" key="6">
    <source>
        <dbReference type="ARBA" id="ARBA00023136"/>
    </source>
</evidence>
<dbReference type="RefSeq" id="YP_009577901.1">
    <property type="nucleotide sequence ID" value="NC_041489.1"/>
</dbReference>
<evidence type="ECO:0000259" key="8">
    <source>
        <dbReference type="Pfam" id="PF00361"/>
    </source>
</evidence>
<reference evidence="9" key="1">
    <citation type="submission" date="2018-09" db="EMBL/GenBank/DDBJ databases">
        <authorList>
            <person name="Zhang Y.-J."/>
        </authorList>
    </citation>
    <scope>NUCLEOTIDE SEQUENCE</scope>
    <source>
        <strain evidence="10">ARSEF 11726</strain>
        <strain evidence="9">CCAD02</strain>
    </source>
</reference>
<dbReference type="PRINTS" id="PR01437">
    <property type="entry name" value="NUOXDRDTASE4"/>
</dbReference>
<reference evidence="9" key="2">
    <citation type="journal article" date="2019" name="Environ. Microbiol.">
        <title>The complete mitochondrial genome of the Chan-hua fungus Isaria cicadae: a tale of intron evolution in Cordycipitaceae.</title>
        <authorList>
            <person name="Fan W.W."/>
            <person name="Zhang S."/>
            <person name="Zhang Y.J."/>
        </authorList>
    </citation>
    <scope>NUCLEOTIDE SEQUENCE</scope>
    <source>
        <strain evidence="10">ARSEF 11726</strain>
        <strain evidence="9">CCAD02</strain>
    </source>
</reference>
<dbReference type="GO" id="GO:0031966">
    <property type="term" value="C:mitochondrial membrane"/>
    <property type="evidence" value="ECO:0007669"/>
    <property type="project" value="UniProtKB-SubCell"/>
</dbReference>
<feature type="transmembrane region" description="Helical" evidence="7">
    <location>
        <begin position="157"/>
        <end position="177"/>
    </location>
</feature>
<evidence type="ECO:0000256" key="3">
    <source>
        <dbReference type="ARBA" id="ARBA00009025"/>
    </source>
</evidence>
<dbReference type="PANTHER" id="PTHR43507">
    <property type="entry name" value="NADH-UBIQUINONE OXIDOREDUCTASE CHAIN 4"/>
    <property type="match status" value="1"/>
</dbReference>
<dbReference type="AlphaFoldDB" id="A0A481S253"/>
<feature type="transmembrane region" description="Helical" evidence="7">
    <location>
        <begin position="133"/>
        <end position="151"/>
    </location>
</feature>
<feature type="transmembrane region" description="Helical" evidence="7">
    <location>
        <begin position="365"/>
        <end position="388"/>
    </location>
</feature>
<keyword evidence="7" id="KW-0520">NAD</keyword>
<feature type="transmembrane region" description="Helical" evidence="7">
    <location>
        <begin position="296"/>
        <end position="316"/>
    </location>
</feature>
<dbReference type="InterPro" id="IPR001750">
    <property type="entry name" value="ND/Mrp_TM"/>
</dbReference>
<dbReference type="InterPro" id="IPR010227">
    <property type="entry name" value="NADH_Q_OxRdtase_chainM/4"/>
</dbReference>
<protein>
    <recommendedName>
        <fullName evidence="7">NADH-ubiquinone oxidoreductase chain 4</fullName>
        <ecNumber evidence="7">7.1.1.2</ecNumber>
    </recommendedName>
</protein>
<dbReference type="Pfam" id="PF00361">
    <property type="entry name" value="Proton_antipo_M"/>
    <property type="match status" value="1"/>
</dbReference>
<accession>A0A481S253</accession>
<dbReference type="GeneID" id="39703225"/>
<dbReference type="InterPro" id="IPR003918">
    <property type="entry name" value="NADH_UbQ_OxRdtase"/>
</dbReference>
<sequence>MLLSSLLTIPLIGTVIVSSLDSYKNTSIKSIALITSIINLILSLIIFILFNSSSNQFQYIQEHYNVQLFDIYLGVDGISIYFILLTTIIMPIALLSNWDSIKENVKSYLIIMLLLETLLLAVFMALDVMLFYIFFESILPPLFILIGIFGSDNKVNASYYLFLYTLWGSLFLLLSILSTSSIMGSTDFDTLFKLNFEYTTQVFLFIGIFIAFAVKTPTIFLNNWLLKAHVESPLGGSIVLAGIVLKLSLYGIFRLILPILPKASLDYTFVVYTIAVITIIYASFSTLRTTDIKELIAYSSVCHAAVYLIGAFSNTIQGLEGSIILGLAHGFVSSGLFICAGGVLYDRTGTRSIFFYRGVAQLMPIFAILFFILALGNCGAPLTLNFIGEFMSLYGIIERLPVLGVFACSSIVFSAAYTIYMFNRTAFGGSFTRFLEESVYDVNKREFILLFILVAFTIILGIYPSIILNILDYSMNSLIYSV</sequence>
<keyword evidence="4 7" id="KW-0812">Transmembrane</keyword>
<comment type="catalytic activity">
    <reaction evidence="7">
        <text>a ubiquinone + NADH + 5 H(+)(in) = a ubiquinol + NAD(+) + 4 H(+)(out)</text>
        <dbReference type="Rhea" id="RHEA:29091"/>
        <dbReference type="Rhea" id="RHEA-COMP:9565"/>
        <dbReference type="Rhea" id="RHEA-COMP:9566"/>
        <dbReference type="ChEBI" id="CHEBI:15378"/>
        <dbReference type="ChEBI" id="CHEBI:16389"/>
        <dbReference type="ChEBI" id="CHEBI:17976"/>
        <dbReference type="ChEBI" id="CHEBI:57540"/>
        <dbReference type="ChEBI" id="CHEBI:57945"/>
        <dbReference type="EC" id="7.1.1.2"/>
    </reaction>
</comment>
<feature type="transmembrane region" description="Helical" evidence="7">
    <location>
        <begin position="265"/>
        <end position="284"/>
    </location>
</feature>
<keyword evidence="7" id="KW-0830">Ubiquinone</keyword>
<dbReference type="EMBL" id="MH922223">
    <property type="protein sequence ID" value="QBG64889.1"/>
    <property type="molecule type" value="Genomic_DNA"/>
</dbReference>
<feature type="transmembrane region" description="Helical" evidence="7">
    <location>
        <begin position="447"/>
        <end position="471"/>
    </location>
</feature>
<evidence type="ECO:0000256" key="7">
    <source>
        <dbReference type="RuleBase" id="RU003297"/>
    </source>
</evidence>
<comment type="similarity">
    <text evidence="3 7">Belongs to the complex I subunit 4 family.</text>
</comment>
<feature type="transmembrane region" description="Helical" evidence="7">
    <location>
        <begin position="198"/>
        <end position="214"/>
    </location>
</feature>
<evidence type="ECO:0000256" key="2">
    <source>
        <dbReference type="ARBA" id="ARBA00004141"/>
    </source>
</evidence>
<evidence type="ECO:0000256" key="1">
    <source>
        <dbReference type="ARBA" id="ARBA00003257"/>
    </source>
</evidence>
<dbReference type="GO" id="GO:0048039">
    <property type="term" value="F:ubiquinone binding"/>
    <property type="evidence" value="ECO:0007669"/>
    <property type="project" value="TreeGrafter"/>
</dbReference>
<feature type="domain" description="NADH:quinone oxidoreductase/Mrp antiporter transmembrane" evidence="8">
    <location>
        <begin position="125"/>
        <end position="412"/>
    </location>
</feature>
<keyword evidence="7" id="KW-0813">Transport</keyword>
<evidence type="ECO:0000256" key="4">
    <source>
        <dbReference type="ARBA" id="ARBA00022692"/>
    </source>
</evidence>
<name>A0A481S253_9HYPO</name>
<geneLocation type="mitochondrion" evidence="9"/>
<dbReference type="PANTHER" id="PTHR43507:SF1">
    <property type="entry name" value="NADH-UBIQUINONE OXIDOREDUCTASE CHAIN 4"/>
    <property type="match status" value="1"/>
</dbReference>
<comment type="subcellular location">
    <subcellularLocation>
        <location evidence="2">Membrane</location>
        <topology evidence="2">Multi-pass membrane protein</topology>
    </subcellularLocation>
    <subcellularLocation>
        <location evidence="7">Mitochondrion membrane</location>
        <topology evidence="7">Multi-pass membrane protein</topology>
    </subcellularLocation>
</comment>